<proteinExistence type="inferred from homology"/>
<dbReference type="InterPro" id="IPR011990">
    <property type="entry name" value="TPR-like_helical_dom_sf"/>
</dbReference>
<evidence type="ECO:0000256" key="1">
    <source>
        <dbReference type="ARBA" id="ARBA00004442"/>
    </source>
</evidence>
<dbReference type="SUPFAM" id="SSF48452">
    <property type="entry name" value="TPR-like"/>
    <property type="match status" value="1"/>
</dbReference>
<dbReference type="Pfam" id="PF07980">
    <property type="entry name" value="SusD_RagB"/>
    <property type="match status" value="1"/>
</dbReference>
<keyword evidence="4" id="KW-0472">Membrane</keyword>
<evidence type="ECO:0000313" key="10">
    <source>
        <dbReference type="Proteomes" id="UP000292855"/>
    </source>
</evidence>
<keyword evidence="5" id="KW-0998">Cell outer membrane</keyword>
<keyword evidence="3 6" id="KW-0732">Signal</keyword>
<evidence type="ECO:0000256" key="6">
    <source>
        <dbReference type="SAM" id="SignalP"/>
    </source>
</evidence>
<name>A0A4Q6XLD6_9SPHI</name>
<feature type="domain" description="SusD-like N-terminal" evidence="8">
    <location>
        <begin position="27"/>
        <end position="225"/>
    </location>
</feature>
<evidence type="ECO:0000256" key="2">
    <source>
        <dbReference type="ARBA" id="ARBA00006275"/>
    </source>
</evidence>
<dbReference type="InterPro" id="IPR033985">
    <property type="entry name" value="SusD-like_N"/>
</dbReference>
<accession>A0A4Q6XLD6</accession>
<dbReference type="Proteomes" id="UP000292855">
    <property type="component" value="Unassembled WGS sequence"/>
</dbReference>
<evidence type="ECO:0000256" key="3">
    <source>
        <dbReference type="ARBA" id="ARBA00022729"/>
    </source>
</evidence>
<dbReference type="EMBL" id="SGIT01000002">
    <property type="protein sequence ID" value="RZF60285.1"/>
    <property type="molecule type" value="Genomic_DNA"/>
</dbReference>
<comment type="caution">
    <text evidence="9">The sequence shown here is derived from an EMBL/GenBank/DDBJ whole genome shotgun (WGS) entry which is preliminary data.</text>
</comment>
<sequence length="576" mass="66423">MMNTKRFRVAVAMMALLTACISAGCKKFLDLDPLSTWRDETFYSSASEVEMALAGIYSGMANDDMYGYKFNVVLESGTDEMYTNASAANWGAARYAYTSSSDEVQNIWLHFYSMINLVNQLEKNLDPQMFSEEQTNLYLAKARFMRAFAYFNLANWFGPVPIRLTPSANQDDNHVAASPVLDVYQQVERDYLFAVEHLLHANNPDYVPGEPNKMAAHGMLARLYLRMGGFQPYLAENEADCYFDNPGQYFEKARQQCEIIIQDGWHHIVPYATDPQSYRNHFMNYLQNRYDLRESLYEVSFGNLIEMGLNVHGRMGNINGVEFVGTSDIPRGFANVNASVALYNRYAAEDTRMTWNIAGYRNNYSSANQRYTMSYIFDRPLHQEFAIGKYRRWEPTDMEALRTQRSIVDAPYTILNNVTGSATDPNYTSINFPLLRYSDVLLMHAEAIIGGRFGTADATVEAVNSLNIVRERAGLDPYIGSTQHDAFFNELVDERLRELCFEGLRKQDLVRWNLLREKLDQLDEAIRFNSFYVETDAFHQTYREPGITFDRSRHFLLPYPLQEVTINTQLDQRFPW</sequence>
<gene>
    <name evidence="9" type="ORF">EWE74_14355</name>
</gene>
<reference evidence="9 10" key="1">
    <citation type="submission" date="2019-02" db="EMBL/GenBank/DDBJ databases">
        <authorList>
            <person name="Li Y."/>
        </authorList>
    </citation>
    <scope>NUCLEOTIDE SEQUENCE [LARGE SCALE GENOMIC DNA]</scope>
    <source>
        <strain evidence="9 10">30C10-4-7</strain>
    </source>
</reference>
<dbReference type="AlphaFoldDB" id="A0A4Q6XLD6"/>
<organism evidence="9 10">
    <name type="scientific">Sphingobacterium corticibacterium</name>
    <dbReference type="NCBI Taxonomy" id="2484746"/>
    <lineage>
        <taxon>Bacteria</taxon>
        <taxon>Pseudomonadati</taxon>
        <taxon>Bacteroidota</taxon>
        <taxon>Sphingobacteriia</taxon>
        <taxon>Sphingobacteriales</taxon>
        <taxon>Sphingobacteriaceae</taxon>
        <taxon>Sphingobacterium</taxon>
    </lineage>
</organism>
<dbReference type="GO" id="GO:0009279">
    <property type="term" value="C:cell outer membrane"/>
    <property type="evidence" value="ECO:0007669"/>
    <property type="project" value="UniProtKB-SubCell"/>
</dbReference>
<feature type="signal peptide" evidence="6">
    <location>
        <begin position="1"/>
        <end position="23"/>
    </location>
</feature>
<evidence type="ECO:0000256" key="5">
    <source>
        <dbReference type="ARBA" id="ARBA00023237"/>
    </source>
</evidence>
<evidence type="ECO:0000259" key="8">
    <source>
        <dbReference type="Pfam" id="PF14322"/>
    </source>
</evidence>
<feature type="domain" description="RagB/SusD" evidence="7">
    <location>
        <begin position="341"/>
        <end position="575"/>
    </location>
</feature>
<comment type="subcellular location">
    <subcellularLocation>
        <location evidence="1">Cell outer membrane</location>
    </subcellularLocation>
</comment>
<dbReference type="PROSITE" id="PS51257">
    <property type="entry name" value="PROKAR_LIPOPROTEIN"/>
    <property type="match status" value="1"/>
</dbReference>
<protein>
    <submittedName>
        <fullName evidence="9">RagB/SusD family nutrient uptake outer membrane protein</fullName>
    </submittedName>
</protein>
<dbReference type="OrthoDB" id="5694214at2"/>
<comment type="similarity">
    <text evidence="2">Belongs to the SusD family.</text>
</comment>
<evidence type="ECO:0000313" key="9">
    <source>
        <dbReference type="EMBL" id="RZF60285.1"/>
    </source>
</evidence>
<dbReference type="Pfam" id="PF14322">
    <property type="entry name" value="SusD-like_3"/>
    <property type="match status" value="1"/>
</dbReference>
<feature type="chain" id="PRO_5020750353" evidence="6">
    <location>
        <begin position="24"/>
        <end position="576"/>
    </location>
</feature>
<dbReference type="Gene3D" id="1.25.40.390">
    <property type="match status" value="1"/>
</dbReference>
<dbReference type="RefSeq" id="WP_130142201.1">
    <property type="nucleotide sequence ID" value="NZ_SGIT01000002.1"/>
</dbReference>
<dbReference type="InterPro" id="IPR012944">
    <property type="entry name" value="SusD_RagB_dom"/>
</dbReference>
<evidence type="ECO:0000256" key="4">
    <source>
        <dbReference type="ARBA" id="ARBA00023136"/>
    </source>
</evidence>
<evidence type="ECO:0000259" key="7">
    <source>
        <dbReference type="Pfam" id="PF07980"/>
    </source>
</evidence>
<keyword evidence="10" id="KW-1185">Reference proteome</keyword>